<dbReference type="Pfam" id="PF03610">
    <property type="entry name" value="EIIA-man"/>
    <property type="match status" value="1"/>
</dbReference>
<comment type="subcellular location">
    <subcellularLocation>
        <location evidence="1">Cytoplasm</location>
    </subcellularLocation>
</comment>
<evidence type="ECO:0000259" key="8">
    <source>
        <dbReference type="PROSITE" id="PS51096"/>
    </source>
</evidence>
<reference evidence="9 10" key="1">
    <citation type="submission" date="2023-07" db="EMBL/GenBank/DDBJ databases">
        <title>Genomic Encyclopedia of Type Strains, Phase IV (KMG-IV): sequencing the most valuable type-strain genomes for metagenomic binning, comparative biology and taxonomic classification.</title>
        <authorList>
            <person name="Goeker M."/>
        </authorList>
    </citation>
    <scope>NUCLEOTIDE SEQUENCE [LARGE SCALE GENOMIC DNA]</scope>
    <source>
        <strain evidence="9 10">B6-8</strain>
    </source>
</reference>
<evidence type="ECO:0000313" key="9">
    <source>
        <dbReference type="EMBL" id="MDQ0437506.1"/>
    </source>
</evidence>
<keyword evidence="6" id="KW-0598">Phosphotransferase system</keyword>
<dbReference type="InterPro" id="IPR004701">
    <property type="entry name" value="PTS_EIIA_man-typ"/>
</dbReference>
<dbReference type="EMBL" id="JAUSVO010000002">
    <property type="protein sequence ID" value="MDQ0437506.1"/>
    <property type="molecule type" value="Genomic_DNA"/>
</dbReference>
<accession>A0ABU0H5C6</accession>
<evidence type="ECO:0000313" key="10">
    <source>
        <dbReference type="Proteomes" id="UP001241603"/>
    </source>
</evidence>
<dbReference type="SUPFAM" id="SSF53062">
    <property type="entry name" value="PTS system fructose IIA component-like"/>
    <property type="match status" value="1"/>
</dbReference>
<name>A0ABU0H5C6_9HYPH</name>
<comment type="caution">
    <text evidence="9">The sequence shown here is derived from an EMBL/GenBank/DDBJ whole genome shotgun (WGS) entry which is preliminary data.</text>
</comment>
<evidence type="ECO:0000256" key="6">
    <source>
        <dbReference type="ARBA" id="ARBA00022683"/>
    </source>
</evidence>
<dbReference type="Gene3D" id="3.40.50.510">
    <property type="entry name" value="Phosphotransferase system, mannose-type IIA component"/>
    <property type="match status" value="1"/>
</dbReference>
<dbReference type="PANTHER" id="PTHR33799:SF1">
    <property type="entry name" value="PTS SYSTEM MANNOSE-SPECIFIC EIIAB COMPONENT-RELATED"/>
    <property type="match status" value="1"/>
</dbReference>
<proteinExistence type="predicted"/>
<dbReference type="Proteomes" id="UP001241603">
    <property type="component" value="Unassembled WGS sequence"/>
</dbReference>
<sequence length="166" mass="17632">MEGLGPSAGGTWVRITTSPYFWGGQENNRYSKGMIGLVLVTHGQLATEFRAALEHVVGRQSQIETIAIGPEDDMERRRQDIVEAVQSVDDGSGVILLTDMFGGTPSNLAISVMEAGRIEVIAGVNLPMLIKLASVRVEKPLAAAIAGAQEAGRKYINVASQVLAGQ</sequence>
<dbReference type="InterPro" id="IPR036662">
    <property type="entry name" value="PTS_EIIA_man-typ_sf"/>
</dbReference>
<protein>
    <submittedName>
        <fullName evidence="9">PTS system mannose-specific IIA component</fullName>
    </submittedName>
</protein>
<gene>
    <name evidence="9" type="ORF">QO014_001891</name>
</gene>
<feature type="domain" description="PTS EIIA type-4" evidence="8">
    <location>
        <begin position="34"/>
        <end position="156"/>
    </location>
</feature>
<dbReference type="PANTHER" id="PTHR33799">
    <property type="entry name" value="PTS PERMEASE-RELATED-RELATED"/>
    <property type="match status" value="1"/>
</dbReference>
<evidence type="ECO:0000256" key="1">
    <source>
        <dbReference type="ARBA" id="ARBA00004496"/>
    </source>
</evidence>
<organism evidence="9 10">
    <name type="scientific">Kaistia dalseonensis</name>
    <dbReference type="NCBI Taxonomy" id="410840"/>
    <lineage>
        <taxon>Bacteria</taxon>
        <taxon>Pseudomonadati</taxon>
        <taxon>Pseudomonadota</taxon>
        <taxon>Alphaproteobacteria</taxon>
        <taxon>Hyphomicrobiales</taxon>
        <taxon>Kaistiaceae</taxon>
        <taxon>Kaistia</taxon>
    </lineage>
</organism>
<dbReference type="InterPro" id="IPR033887">
    <property type="entry name" value="PTS_IIA_man"/>
</dbReference>
<evidence type="ECO:0000256" key="4">
    <source>
        <dbReference type="ARBA" id="ARBA00022597"/>
    </source>
</evidence>
<dbReference type="InterPro" id="IPR051471">
    <property type="entry name" value="Bacterial_PTS_sugar_comp"/>
</dbReference>
<keyword evidence="5" id="KW-0808">Transferase</keyword>
<keyword evidence="4" id="KW-0762">Sugar transport</keyword>
<evidence type="ECO:0000256" key="3">
    <source>
        <dbReference type="ARBA" id="ARBA00022490"/>
    </source>
</evidence>
<dbReference type="PROSITE" id="PS51096">
    <property type="entry name" value="PTS_EIIA_TYPE_4"/>
    <property type="match status" value="1"/>
</dbReference>
<keyword evidence="10" id="KW-1185">Reference proteome</keyword>
<keyword evidence="2" id="KW-0813">Transport</keyword>
<evidence type="ECO:0000256" key="7">
    <source>
        <dbReference type="ARBA" id="ARBA00022777"/>
    </source>
</evidence>
<evidence type="ECO:0000256" key="5">
    <source>
        <dbReference type="ARBA" id="ARBA00022679"/>
    </source>
</evidence>
<keyword evidence="7" id="KW-0418">Kinase</keyword>
<dbReference type="CDD" id="cd00006">
    <property type="entry name" value="PTS_IIA_man"/>
    <property type="match status" value="1"/>
</dbReference>
<evidence type="ECO:0000256" key="2">
    <source>
        <dbReference type="ARBA" id="ARBA00022448"/>
    </source>
</evidence>
<keyword evidence="3" id="KW-0963">Cytoplasm</keyword>